<reference evidence="2 4" key="2">
    <citation type="submission" date="2018-11" db="EMBL/GenBank/DDBJ databases">
        <authorList>
            <consortium name="Pathogen Informatics"/>
        </authorList>
    </citation>
    <scope>NUCLEOTIDE SEQUENCE [LARGE SCALE GENOMIC DNA]</scope>
</reference>
<dbReference type="GO" id="GO:0005886">
    <property type="term" value="C:plasma membrane"/>
    <property type="evidence" value="ECO:0007669"/>
    <property type="project" value="TreeGrafter"/>
</dbReference>
<evidence type="ECO:0000313" key="4">
    <source>
        <dbReference type="Proteomes" id="UP000274756"/>
    </source>
</evidence>
<evidence type="ECO:0000313" key="3">
    <source>
        <dbReference type="Proteomes" id="UP000038040"/>
    </source>
</evidence>
<dbReference type="AlphaFoldDB" id="A0A0N4UQS2"/>
<dbReference type="EMBL" id="UYYG01000200">
    <property type="protein sequence ID" value="VDN53874.1"/>
    <property type="molecule type" value="Genomic_DNA"/>
</dbReference>
<dbReference type="PANTHER" id="PTHR11733:SF237">
    <property type="entry name" value="NEPRILYSIN-LIKE 4"/>
    <property type="match status" value="1"/>
</dbReference>
<sequence>MGSIIGHEIIHGFDDQGSQFDLNGNLHHWWDNVTKERFDKHMECFIKQYSAIEVPGIKHNINGILTQGENAADNAGFRGAYRAYRKYISRLGHEEKRLPGLEQYSADQMFFISYARNWCGHSKPEALIHQVLTDPHVPSAYRVNVVLSNQPNFAELFKCPLGSPMNPHKQCKLW</sequence>
<dbReference type="InterPro" id="IPR024079">
    <property type="entry name" value="MetalloPept_cat_dom_sf"/>
</dbReference>
<proteinExistence type="predicted"/>
<dbReference type="GO" id="GO:0016485">
    <property type="term" value="P:protein processing"/>
    <property type="evidence" value="ECO:0007669"/>
    <property type="project" value="TreeGrafter"/>
</dbReference>
<dbReference type="WBParaSite" id="DME_0001037701-mRNA-1">
    <property type="protein sequence ID" value="DME_0001037701-mRNA-1"/>
    <property type="gene ID" value="DME_0001037701"/>
</dbReference>
<dbReference type="InterPro" id="IPR018497">
    <property type="entry name" value="Peptidase_M13_C"/>
</dbReference>
<name>A0A0N4UQS2_DRAME</name>
<dbReference type="OrthoDB" id="5873741at2759"/>
<reference evidence="5" key="1">
    <citation type="submission" date="2017-02" db="UniProtKB">
        <authorList>
            <consortium name="WormBaseParasite"/>
        </authorList>
    </citation>
    <scope>IDENTIFICATION</scope>
</reference>
<dbReference type="CDD" id="cd08662">
    <property type="entry name" value="M13"/>
    <property type="match status" value="1"/>
</dbReference>
<evidence type="ECO:0000259" key="1">
    <source>
        <dbReference type="Pfam" id="PF01431"/>
    </source>
</evidence>
<gene>
    <name evidence="2" type="ORF">DME_LOCUS3847</name>
</gene>
<dbReference type="Proteomes" id="UP000274756">
    <property type="component" value="Unassembled WGS sequence"/>
</dbReference>
<protein>
    <submittedName>
        <fullName evidence="5">Peptidase_M13 domain-containing protein</fullName>
    </submittedName>
</protein>
<dbReference type="Proteomes" id="UP000038040">
    <property type="component" value="Unplaced"/>
</dbReference>
<dbReference type="PROSITE" id="PS51885">
    <property type="entry name" value="NEPRILYSIN"/>
    <property type="match status" value="1"/>
</dbReference>
<dbReference type="Gene3D" id="3.40.390.10">
    <property type="entry name" value="Collagenase (Catalytic Domain)"/>
    <property type="match status" value="1"/>
</dbReference>
<dbReference type="PANTHER" id="PTHR11733">
    <property type="entry name" value="ZINC METALLOPROTEASE FAMILY M13 NEPRILYSIN-RELATED"/>
    <property type="match status" value="1"/>
</dbReference>
<dbReference type="SUPFAM" id="SSF55486">
    <property type="entry name" value="Metalloproteases ('zincins'), catalytic domain"/>
    <property type="match status" value="1"/>
</dbReference>
<organism evidence="3 5">
    <name type="scientific">Dracunculus medinensis</name>
    <name type="common">Guinea worm</name>
    <dbReference type="NCBI Taxonomy" id="318479"/>
    <lineage>
        <taxon>Eukaryota</taxon>
        <taxon>Metazoa</taxon>
        <taxon>Ecdysozoa</taxon>
        <taxon>Nematoda</taxon>
        <taxon>Chromadorea</taxon>
        <taxon>Rhabditida</taxon>
        <taxon>Spirurina</taxon>
        <taxon>Dracunculoidea</taxon>
        <taxon>Dracunculidae</taxon>
        <taxon>Dracunculus</taxon>
    </lineage>
</organism>
<dbReference type="Pfam" id="PF01431">
    <property type="entry name" value="Peptidase_M13"/>
    <property type="match status" value="1"/>
</dbReference>
<keyword evidence="4" id="KW-1185">Reference proteome</keyword>
<accession>A0A0N4UQS2</accession>
<dbReference type="STRING" id="318479.A0A0N4UQS2"/>
<dbReference type="InterPro" id="IPR000718">
    <property type="entry name" value="Peptidase_M13"/>
</dbReference>
<evidence type="ECO:0000313" key="5">
    <source>
        <dbReference type="WBParaSite" id="DME_0001037701-mRNA-1"/>
    </source>
</evidence>
<evidence type="ECO:0000313" key="2">
    <source>
        <dbReference type="EMBL" id="VDN53874.1"/>
    </source>
</evidence>
<feature type="domain" description="Peptidase M13 C-terminal" evidence="1">
    <location>
        <begin position="1"/>
        <end position="173"/>
    </location>
</feature>
<dbReference type="GO" id="GO:0004222">
    <property type="term" value="F:metalloendopeptidase activity"/>
    <property type="evidence" value="ECO:0007669"/>
    <property type="project" value="InterPro"/>
</dbReference>